<proteinExistence type="predicted"/>
<dbReference type="EMBL" id="KV918937">
    <property type="protein sequence ID" value="OSX74646.1"/>
    <property type="molecule type" value="Genomic_DNA"/>
</dbReference>
<dbReference type="PANTHER" id="PTHR46211">
    <property type="entry name" value="GLYCEROPHOSPHORYL DIESTER PHOSPHODIESTERASE"/>
    <property type="match status" value="1"/>
</dbReference>
<evidence type="ECO:0000259" key="2">
    <source>
        <dbReference type="Pfam" id="PF03009"/>
    </source>
</evidence>
<dbReference type="InterPro" id="IPR030395">
    <property type="entry name" value="GP_PDE_dom"/>
</dbReference>
<feature type="domain" description="GP-PDE" evidence="2">
    <location>
        <begin position="79"/>
        <end position="319"/>
    </location>
</feature>
<dbReference type="AlphaFoldDB" id="A0A1X6P1J6"/>
<evidence type="ECO:0000313" key="3">
    <source>
        <dbReference type="EMBL" id="OSX74646.1"/>
    </source>
</evidence>
<name>A0A1X6P1J6_PORUM</name>
<organism evidence="3 4">
    <name type="scientific">Porphyra umbilicalis</name>
    <name type="common">Purple laver</name>
    <name type="synonym">Red alga</name>
    <dbReference type="NCBI Taxonomy" id="2786"/>
    <lineage>
        <taxon>Eukaryota</taxon>
        <taxon>Rhodophyta</taxon>
        <taxon>Bangiophyceae</taxon>
        <taxon>Bangiales</taxon>
        <taxon>Bangiaceae</taxon>
        <taxon>Porphyra</taxon>
    </lineage>
</organism>
<keyword evidence="4" id="KW-1185">Reference proteome</keyword>
<dbReference type="SUPFAM" id="SSF51695">
    <property type="entry name" value="PLC-like phosphodiesterases"/>
    <property type="match status" value="1"/>
</dbReference>
<protein>
    <recommendedName>
        <fullName evidence="2">GP-PDE domain-containing protein</fullName>
    </recommendedName>
</protein>
<feature type="region of interest" description="Disordered" evidence="1">
    <location>
        <begin position="335"/>
        <end position="361"/>
    </location>
</feature>
<dbReference type="InterPro" id="IPR006311">
    <property type="entry name" value="TAT_signal"/>
</dbReference>
<dbReference type="Pfam" id="PF03009">
    <property type="entry name" value="GDPD"/>
    <property type="match status" value="1"/>
</dbReference>
<dbReference type="PROSITE" id="PS51318">
    <property type="entry name" value="TAT"/>
    <property type="match status" value="1"/>
</dbReference>
<evidence type="ECO:0000256" key="1">
    <source>
        <dbReference type="SAM" id="MobiDB-lite"/>
    </source>
</evidence>
<dbReference type="GO" id="GO:0006629">
    <property type="term" value="P:lipid metabolic process"/>
    <property type="evidence" value="ECO:0007669"/>
    <property type="project" value="InterPro"/>
</dbReference>
<gene>
    <name evidence="3" type="ORF">BU14_0275s0005</name>
</gene>
<accession>A0A1X6P1J6</accession>
<sequence>MPPVPPPLPPPLSPPRSAARLRLAWLLCRRLALPAAAAAAAATAVAAAAGYPSPATLAATALCMAGVAPPRSVPAGVGHRGAEGSAVENSLPALAAGAAAVGSVETDVTLSAEGTAWLFHDDTLDAMAANGAGPACAATDAALRRVAVHGGAAFGLAGVTAPLAELTPALAAGGDAVEWMLDIKTCRWPGGLPPGVALPPGVTVDDAPAGDGRVACGPLVEAVAGSLAAANVSTDRVVFTSTQASALGAVRHRWPTAAAVLSRDAKVAWWRRRTLEAEFAPWTGGALEWRLVVARPDVVASINARGGRVYGWTVRSDGAWRGVACGGRGGGLRATRSAWPRGGRASESRSGGMYSMTITGQ</sequence>
<dbReference type="GO" id="GO:0008081">
    <property type="term" value="F:phosphoric diester hydrolase activity"/>
    <property type="evidence" value="ECO:0007669"/>
    <property type="project" value="InterPro"/>
</dbReference>
<evidence type="ECO:0000313" key="4">
    <source>
        <dbReference type="Proteomes" id="UP000218209"/>
    </source>
</evidence>
<feature type="compositionally biased region" description="Low complexity" evidence="1">
    <location>
        <begin position="335"/>
        <end position="352"/>
    </location>
</feature>
<reference evidence="3 4" key="1">
    <citation type="submission" date="2017-03" db="EMBL/GenBank/DDBJ databases">
        <title>WGS assembly of Porphyra umbilicalis.</title>
        <authorList>
            <person name="Brawley S.H."/>
            <person name="Blouin N.A."/>
            <person name="Ficko-Blean E."/>
            <person name="Wheeler G.L."/>
            <person name="Lohr M."/>
            <person name="Goodson H.V."/>
            <person name="Jenkins J.W."/>
            <person name="Blaby-Haas C.E."/>
            <person name="Helliwell K.E."/>
            <person name="Chan C."/>
            <person name="Marriage T."/>
            <person name="Bhattacharya D."/>
            <person name="Klein A.S."/>
            <person name="Badis Y."/>
            <person name="Brodie J."/>
            <person name="Cao Y."/>
            <person name="Collen J."/>
            <person name="Dittami S.M."/>
            <person name="Gachon C.M."/>
            <person name="Green B.R."/>
            <person name="Karpowicz S."/>
            <person name="Kim J.W."/>
            <person name="Kudahl U."/>
            <person name="Lin S."/>
            <person name="Michel G."/>
            <person name="Mittag M."/>
            <person name="Olson B.J."/>
            <person name="Pangilinan J."/>
            <person name="Peng Y."/>
            <person name="Qiu H."/>
            <person name="Shu S."/>
            <person name="Singer J.T."/>
            <person name="Smith A.G."/>
            <person name="Sprecher B.N."/>
            <person name="Wagner V."/>
            <person name="Wang W."/>
            <person name="Wang Z.-Y."/>
            <person name="Yan J."/>
            <person name="Yarish C."/>
            <person name="Zoeuner-Riek S."/>
            <person name="Zhuang Y."/>
            <person name="Zou Y."/>
            <person name="Lindquist E.A."/>
            <person name="Grimwood J."/>
            <person name="Barry K."/>
            <person name="Rokhsar D.S."/>
            <person name="Schmutz J."/>
            <person name="Stiller J.W."/>
            <person name="Grossman A.R."/>
            <person name="Prochnik S.E."/>
        </authorList>
    </citation>
    <scope>NUCLEOTIDE SEQUENCE [LARGE SCALE GENOMIC DNA]</scope>
    <source>
        <strain evidence="3">4086291</strain>
    </source>
</reference>
<dbReference type="InterPro" id="IPR017946">
    <property type="entry name" value="PLC-like_Pdiesterase_TIM-brl"/>
</dbReference>
<dbReference type="Gene3D" id="3.20.20.190">
    <property type="entry name" value="Phosphatidylinositol (PI) phosphodiesterase"/>
    <property type="match status" value="1"/>
</dbReference>
<dbReference type="Proteomes" id="UP000218209">
    <property type="component" value="Unassembled WGS sequence"/>
</dbReference>
<dbReference type="PANTHER" id="PTHR46211:SF1">
    <property type="entry name" value="GLYCEROPHOSPHODIESTER PHOSPHODIESTERASE, CYTOPLASMIC"/>
    <property type="match status" value="1"/>
</dbReference>